<accession>A0A852YKW4</accession>
<dbReference type="Gene3D" id="1.50.10.140">
    <property type="match status" value="1"/>
</dbReference>
<feature type="domain" description="Glycoamylase-like" evidence="3">
    <location>
        <begin position="320"/>
        <end position="505"/>
    </location>
</feature>
<feature type="signal peptide" evidence="2">
    <location>
        <begin position="1"/>
        <end position="29"/>
    </location>
</feature>
<keyword evidence="2" id="KW-0732">Signal</keyword>
<feature type="chain" id="PRO_5032325269" description="DUF3131 domain-containing protein" evidence="2">
    <location>
        <begin position="30"/>
        <end position="539"/>
    </location>
</feature>
<dbReference type="InterPro" id="IPR021478">
    <property type="entry name" value="DUF3131"/>
</dbReference>
<evidence type="ECO:0000256" key="1">
    <source>
        <dbReference type="SAM" id="MobiDB-lite"/>
    </source>
</evidence>
<dbReference type="Pfam" id="PF10091">
    <property type="entry name" value="Glycoamylase"/>
    <property type="match status" value="1"/>
</dbReference>
<dbReference type="RefSeq" id="WP_179569645.1">
    <property type="nucleotide sequence ID" value="NZ_JACBZY010000001.1"/>
</dbReference>
<dbReference type="InterPro" id="IPR019282">
    <property type="entry name" value="Glycoamylase-like_cons_dom"/>
</dbReference>
<evidence type="ECO:0000313" key="5">
    <source>
        <dbReference type="EMBL" id="NYH00688.1"/>
    </source>
</evidence>
<name>A0A852YKW4_9MICO</name>
<sequence length="539" mass="57078">MRRSTRLLTPLAAIAALGIAIAVPAAANAGGYGGGPGGSGGPGHGGPGGGHGSADDQTLLQYAKDTWRSMDAMTVKATGLPADNITGDLTKASAETSPTNIGGYLWSTVAARDLGIIDRDDARARLAATLKTLGTLERHQGSGMFYNWYSPSTGAKLTSWPEDGSTVHPFLSTVDNGWLAAALRVVGNADPSLKKQAGALYSSMDFSWFHDKAAAASKPGIDPALGLNRGGFWDAPPGDGCTVPGDYTGSGTTVYYTCHWYDTTVSEARIATYVGIANGQIPAKDYYGTYRTMPDQGCDFGWQEQKPTGVTRDYNGTKVYEGTYSYDGMQLVPAWGGSMFEALMPDLFVPEAQWGPRSWGVNHPATVKAQIHHGLDEAGYGYWGFSPASDPAGGYREYGVDAIGMQSDGYTSDEERTDVDLGYEGCRDATNPTPAFGDGVVTPHAAFLALPYDKKAALTNLDGIKNTLGAYGPGGFYDAVAVKSDRVAERYLSLDQSMIMAAIFNELGHDKLKSYFADRAFEKAVRPVVAAQVFGSKLG</sequence>
<evidence type="ECO:0000313" key="6">
    <source>
        <dbReference type="Proteomes" id="UP000553888"/>
    </source>
</evidence>
<comment type="caution">
    <text evidence="5">The sequence shown here is derived from an EMBL/GenBank/DDBJ whole genome shotgun (WGS) entry which is preliminary data.</text>
</comment>
<feature type="region of interest" description="Disordered" evidence="1">
    <location>
        <begin position="37"/>
        <end position="56"/>
    </location>
</feature>
<evidence type="ECO:0000259" key="4">
    <source>
        <dbReference type="Pfam" id="PF11329"/>
    </source>
</evidence>
<gene>
    <name evidence="5" type="ORF">BJ979_003313</name>
</gene>
<evidence type="ECO:0008006" key="7">
    <source>
        <dbReference type="Google" id="ProtNLM"/>
    </source>
</evidence>
<evidence type="ECO:0000256" key="2">
    <source>
        <dbReference type="SAM" id="SignalP"/>
    </source>
</evidence>
<proteinExistence type="predicted"/>
<dbReference type="Pfam" id="PF11329">
    <property type="entry name" value="DUF3131"/>
    <property type="match status" value="1"/>
</dbReference>
<protein>
    <recommendedName>
        <fullName evidence="7">DUF3131 domain-containing protein</fullName>
    </recommendedName>
</protein>
<dbReference type="EMBL" id="JACBZY010000001">
    <property type="protein sequence ID" value="NYH00688.1"/>
    <property type="molecule type" value="Genomic_DNA"/>
</dbReference>
<dbReference type="Proteomes" id="UP000553888">
    <property type="component" value="Unassembled WGS sequence"/>
</dbReference>
<reference evidence="5 6" key="1">
    <citation type="submission" date="2020-07" db="EMBL/GenBank/DDBJ databases">
        <title>Sequencing the genomes of 1000 actinobacteria strains.</title>
        <authorList>
            <person name="Klenk H.-P."/>
        </authorList>
    </citation>
    <scope>NUCLEOTIDE SEQUENCE [LARGE SCALE GENOMIC DNA]</scope>
    <source>
        <strain evidence="5 6">DSM 23141</strain>
    </source>
</reference>
<dbReference type="AlphaFoldDB" id="A0A852YKW4"/>
<evidence type="ECO:0000259" key="3">
    <source>
        <dbReference type="Pfam" id="PF10091"/>
    </source>
</evidence>
<feature type="domain" description="DUF3131" evidence="4">
    <location>
        <begin position="61"/>
        <end position="203"/>
    </location>
</feature>
<keyword evidence="6" id="KW-1185">Reference proteome</keyword>
<organism evidence="5 6">
    <name type="scientific">Schumannella luteola</name>
    <dbReference type="NCBI Taxonomy" id="472059"/>
    <lineage>
        <taxon>Bacteria</taxon>
        <taxon>Bacillati</taxon>
        <taxon>Actinomycetota</taxon>
        <taxon>Actinomycetes</taxon>
        <taxon>Micrococcales</taxon>
        <taxon>Microbacteriaceae</taxon>
        <taxon>Schumannella</taxon>
    </lineage>
</organism>
<feature type="compositionally biased region" description="Gly residues" evidence="1">
    <location>
        <begin position="37"/>
        <end position="52"/>
    </location>
</feature>